<dbReference type="Pfam" id="PF00370">
    <property type="entry name" value="FGGY_N"/>
    <property type="match status" value="1"/>
</dbReference>
<name>A0ABT4ZBH3_9RHOB</name>
<dbReference type="InterPro" id="IPR006003">
    <property type="entry name" value="FGGY_RbtK-like"/>
</dbReference>
<feature type="domain" description="Carbohydrate kinase FGGY C-terminal" evidence="5">
    <location>
        <begin position="284"/>
        <end position="491"/>
    </location>
</feature>
<accession>A0ABT4ZBH3</accession>
<comment type="caution">
    <text evidence="6">The sequence shown here is derived from an EMBL/GenBank/DDBJ whole genome shotgun (WGS) entry which is preliminary data.</text>
</comment>
<evidence type="ECO:0000313" key="6">
    <source>
        <dbReference type="EMBL" id="MDB6176288.1"/>
    </source>
</evidence>
<organism evidence="6 7">
    <name type="scientific">Paracoccus onchidii</name>
    <dbReference type="NCBI Taxonomy" id="3017813"/>
    <lineage>
        <taxon>Bacteria</taxon>
        <taxon>Pseudomonadati</taxon>
        <taxon>Pseudomonadota</taxon>
        <taxon>Alphaproteobacteria</taxon>
        <taxon>Rhodobacterales</taxon>
        <taxon>Paracoccaceae</taxon>
        <taxon>Paracoccus</taxon>
    </lineage>
</organism>
<dbReference type="GO" id="GO:0016301">
    <property type="term" value="F:kinase activity"/>
    <property type="evidence" value="ECO:0007669"/>
    <property type="project" value="UniProtKB-KW"/>
</dbReference>
<evidence type="ECO:0000259" key="5">
    <source>
        <dbReference type="Pfam" id="PF02782"/>
    </source>
</evidence>
<dbReference type="Pfam" id="PF02782">
    <property type="entry name" value="FGGY_C"/>
    <property type="match status" value="1"/>
</dbReference>
<dbReference type="PANTHER" id="PTHR43435">
    <property type="entry name" value="RIBULOKINASE"/>
    <property type="match status" value="1"/>
</dbReference>
<keyword evidence="2" id="KW-0808">Transferase</keyword>
<feature type="domain" description="Carbohydrate kinase FGGY N-terminal" evidence="4">
    <location>
        <begin position="10"/>
        <end position="267"/>
    </location>
</feature>
<keyword evidence="7" id="KW-1185">Reference proteome</keyword>
<evidence type="ECO:0000256" key="2">
    <source>
        <dbReference type="ARBA" id="ARBA00022679"/>
    </source>
</evidence>
<dbReference type="InterPro" id="IPR018484">
    <property type="entry name" value="FGGY_N"/>
</dbReference>
<dbReference type="CDD" id="cd07782">
    <property type="entry name" value="ASKHA_NBD_FGGY_D-RBK"/>
    <property type="match status" value="1"/>
</dbReference>
<comment type="similarity">
    <text evidence="1">Belongs to the FGGY kinase family.</text>
</comment>
<dbReference type="Gene3D" id="3.30.420.40">
    <property type="match status" value="1"/>
</dbReference>
<evidence type="ECO:0000256" key="1">
    <source>
        <dbReference type="ARBA" id="ARBA00009156"/>
    </source>
</evidence>
<dbReference type="PIRSF" id="PIRSF000538">
    <property type="entry name" value="GlpK"/>
    <property type="match status" value="1"/>
</dbReference>
<reference evidence="6" key="1">
    <citation type="submission" date="2022-12" db="EMBL/GenBank/DDBJ databases">
        <title>Paracoccus onchidii sp. nov., isolated from a marine invertebrate from the South China Sea.</title>
        <authorList>
            <person name="Xu S."/>
            <person name="Liu Z."/>
            <person name="Xu Y."/>
        </authorList>
    </citation>
    <scope>NUCLEOTIDE SEQUENCE</scope>
    <source>
        <strain evidence="6">Z330</strain>
    </source>
</reference>
<keyword evidence="3 6" id="KW-0418">Kinase</keyword>
<protein>
    <submittedName>
        <fullName evidence="6">FGGY-family carbohydrate kinase</fullName>
    </submittedName>
</protein>
<dbReference type="Gene3D" id="1.20.58.2240">
    <property type="match status" value="1"/>
</dbReference>
<dbReference type="InterPro" id="IPR000577">
    <property type="entry name" value="Carb_kinase_FGGY"/>
</dbReference>
<evidence type="ECO:0000256" key="3">
    <source>
        <dbReference type="ARBA" id="ARBA00022777"/>
    </source>
</evidence>
<proteinExistence type="inferred from homology"/>
<dbReference type="Proteomes" id="UP001165641">
    <property type="component" value="Unassembled WGS sequence"/>
</dbReference>
<dbReference type="RefSeq" id="WP_271887423.1">
    <property type="nucleotide sequence ID" value="NZ_JAQBIE010000002.1"/>
</dbReference>
<dbReference type="NCBIfam" id="TIGR01315">
    <property type="entry name" value="5C_CHO_kinase"/>
    <property type="match status" value="1"/>
</dbReference>
<evidence type="ECO:0000259" key="4">
    <source>
        <dbReference type="Pfam" id="PF00370"/>
    </source>
</evidence>
<dbReference type="PANTHER" id="PTHR43435:SF4">
    <property type="entry name" value="FGGY CARBOHYDRATE KINASE DOMAIN-CONTAINING PROTEIN"/>
    <property type="match status" value="1"/>
</dbReference>
<evidence type="ECO:0000313" key="7">
    <source>
        <dbReference type="Proteomes" id="UP001165641"/>
    </source>
</evidence>
<dbReference type="EMBL" id="JAQBIE010000002">
    <property type="protein sequence ID" value="MDB6176288.1"/>
    <property type="molecule type" value="Genomic_DNA"/>
</dbReference>
<dbReference type="InterPro" id="IPR043129">
    <property type="entry name" value="ATPase_NBD"/>
</dbReference>
<gene>
    <name evidence="6" type="ORF">PAF17_02065</name>
</gene>
<sequence>MTQQGQAAHFLGVDVGTGSARAGVFRPDGELIAHAKRDIALYREDGNIAEQSSENIWQAVCESVREAVAQSGVAPADIGGIGFDATCSLVVLDRDMQPLSISKTGDNNRNIIVWMDHRATEQAQQINAGGHTVLNYVGGTISPEMQTPKLLWLKTHMPDTYHAAGAFFDLPDYLTWRATGDLARSRCSVTCKWTYLGHEDRWDADFFKNVGLDELAREGFSRIGNRILDVGTALGQGLSAEAARDLGLQSQTPVAVSIIDAHAAGIGTVGAQGDYGDATARIGYVFGTSACTMSSSREGQFVPGVWGPYYAAMIPGLWLNEGGQSAAGEAIAHLVRCHPAYPDACERAKAAGLHVLSFLLNEIDALDLPADQIISLARQMVVVPEFLGNRAPFADPDARAVIAGLDLDDSMNGLIALYIAGISGLGYGLRQILEVQRENGVAPELVVISGGAGSHPVIKQLLADSCGLPLADTSCDEPVLLGSAMLGAVAAGAYENVPDAMQAMSRLGKVYTPASGPSAARHTQRYKAFEALQTAARLTRSEDQP</sequence>
<dbReference type="InterPro" id="IPR018485">
    <property type="entry name" value="FGGY_C"/>
</dbReference>
<dbReference type="SUPFAM" id="SSF53067">
    <property type="entry name" value="Actin-like ATPase domain"/>
    <property type="match status" value="2"/>
</dbReference>